<dbReference type="OrthoDB" id="2679561at2"/>
<evidence type="ECO:0000313" key="2">
    <source>
        <dbReference type="Proteomes" id="UP000324517"/>
    </source>
</evidence>
<reference evidence="1 2" key="1">
    <citation type="submission" date="2019-08" db="EMBL/GenBank/DDBJ databases">
        <title>Bacillus genomes from the desert of Cuatro Cienegas, Coahuila.</title>
        <authorList>
            <person name="Olmedo-Alvarez G."/>
        </authorList>
    </citation>
    <scope>NUCLEOTIDE SEQUENCE [LARGE SCALE GENOMIC DNA]</scope>
    <source>
        <strain evidence="1 2">CH98b_3T</strain>
    </source>
</reference>
<dbReference type="RefSeq" id="WP_148979411.1">
    <property type="nucleotide sequence ID" value="NZ_JBNILM010000007.1"/>
</dbReference>
<dbReference type="AlphaFoldDB" id="A0A5D4T9A7"/>
<comment type="caution">
    <text evidence="1">The sequence shown here is derived from an EMBL/GenBank/DDBJ whole genome shotgun (WGS) entry which is preliminary data.</text>
</comment>
<sequence length="83" mass="9626">MWRVLEKGNFEKLKDAGEGYIVKSDKLTNTTKLHQVGCRYVDIKSFSTKVVENHEENGSYYWFKDKKDAVSETKADECLVCNE</sequence>
<dbReference type="EMBL" id="VTET01000005">
    <property type="protein sequence ID" value="TYS71755.1"/>
    <property type="molecule type" value="Genomic_DNA"/>
</dbReference>
<gene>
    <name evidence="1" type="ORF">FZC75_11370</name>
</gene>
<evidence type="ECO:0000313" key="1">
    <source>
        <dbReference type="EMBL" id="TYS71755.1"/>
    </source>
</evidence>
<proteinExistence type="predicted"/>
<organism evidence="1 2">
    <name type="scientific">Sutcliffiella horikoshii</name>
    <dbReference type="NCBI Taxonomy" id="79883"/>
    <lineage>
        <taxon>Bacteria</taxon>
        <taxon>Bacillati</taxon>
        <taxon>Bacillota</taxon>
        <taxon>Bacilli</taxon>
        <taxon>Bacillales</taxon>
        <taxon>Bacillaceae</taxon>
        <taxon>Sutcliffiella</taxon>
    </lineage>
</organism>
<accession>A0A5D4T9A7</accession>
<protein>
    <submittedName>
        <fullName evidence="1">Uncharacterized protein</fullName>
    </submittedName>
</protein>
<name>A0A5D4T9A7_9BACI</name>
<dbReference type="Proteomes" id="UP000324517">
    <property type="component" value="Unassembled WGS sequence"/>
</dbReference>